<dbReference type="GO" id="GO:0030261">
    <property type="term" value="P:chromosome condensation"/>
    <property type="evidence" value="ECO:0007669"/>
    <property type="project" value="UniProtKB-KW"/>
</dbReference>
<comment type="similarity">
    <text evidence="2 5">Belongs to the bacterial histone-like protein family.</text>
</comment>
<dbReference type="PROSITE" id="PS00045">
    <property type="entry name" value="HISTONE_LIKE"/>
    <property type="match status" value="1"/>
</dbReference>
<keyword evidence="3" id="KW-0226">DNA condensation</keyword>
<evidence type="ECO:0000313" key="7">
    <source>
        <dbReference type="Proteomes" id="UP000464262"/>
    </source>
</evidence>
<dbReference type="GO" id="GO:1990178">
    <property type="term" value="C:HU-DNA complex"/>
    <property type="evidence" value="ECO:0007669"/>
    <property type="project" value="UniProtKB-ARBA"/>
</dbReference>
<organism evidence="6 7">
    <name type="scientific">Vibrio astriarenae</name>
    <dbReference type="NCBI Taxonomy" id="1481923"/>
    <lineage>
        <taxon>Bacteria</taxon>
        <taxon>Pseudomonadati</taxon>
        <taxon>Pseudomonadota</taxon>
        <taxon>Gammaproteobacteria</taxon>
        <taxon>Vibrionales</taxon>
        <taxon>Vibrionaceae</taxon>
        <taxon>Vibrio</taxon>
    </lineage>
</organism>
<evidence type="ECO:0000256" key="2">
    <source>
        <dbReference type="ARBA" id="ARBA00010529"/>
    </source>
</evidence>
<dbReference type="GO" id="GO:0030527">
    <property type="term" value="F:structural constituent of chromatin"/>
    <property type="evidence" value="ECO:0007669"/>
    <property type="project" value="InterPro"/>
</dbReference>
<dbReference type="PANTHER" id="PTHR33175:SF3">
    <property type="entry name" value="DNA-BINDING PROTEIN HU-BETA"/>
    <property type="match status" value="1"/>
</dbReference>
<proteinExistence type="inferred from homology"/>
<dbReference type="AlphaFoldDB" id="A0A7Z2T874"/>
<dbReference type="CDD" id="cd13831">
    <property type="entry name" value="HU"/>
    <property type="match status" value="1"/>
</dbReference>
<evidence type="ECO:0000256" key="1">
    <source>
        <dbReference type="ARBA" id="ARBA00003819"/>
    </source>
</evidence>
<dbReference type="GO" id="GO:0003677">
    <property type="term" value="F:DNA binding"/>
    <property type="evidence" value="ECO:0007669"/>
    <property type="project" value="UniProtKB-KW"/>
</dbReference>
<dbReference type="GO" id="GO:0006270">
    <property type="term" value="P:DNA replication initiation"/>
    <property type="evidence" value="ECO:0007669"/>
    <property type="project" value="UniProtKB-ARBA"/>
</dbReference>
<keyword evidence="7" id="KW-1185">Reference proteome</keyword>
<accession>A0A7Z2T874</accession>
<dbReference type="GO" id="GO:0005829">
    <property type="term" value="C:cytosol"/>
    <property type="evidence" value="ECO:0007669"/>
    <property type="project" value="TreeGrafter"/>
</dbReference>
<evidence type="ECO:0000256" key="4">
    <source>
        <dbReference type="ARBA" id="ARBA00023125"/>
    </source>
</evidence>
<dbReference type="FunFam" id="4.10.520.10:FF:000001">
    <property type="entry name" value="DNA-binding protein HU"/>
    <property type="match status" value="1"/>
</dbReference>
<dbReference type="InterPro" id="IPR000119">
    <property type="entry name" value="Hist_DNA-bd"/>
</dbReference>
<dbReference type="PRINTS" id="PR01727">
    <property type="entry name" value="DNABINDINGHU"/>
</dbReference>
<protein>
    <submittedName>
        <fullName evidence="6">DNA-binding protein HU</fullName>
    </submittedName>
</protein>
<comment type="function">
    <text evidence="1">Histone-like DNA-binding protein which is capable of wrapping DNA to stabilize it, and thus to prevent its denaturation under extreme environmental conditions.</text>
</comment>
<dbReference type="GO" id="GO:0042802">
    <property type="term" value="F:identical protein binding"/>
    <property type="evidence" value="ECO:0007669"/>
    <property type="project" value="UniProtKB-ARBA"/>
</dbReference>
<name>A0A7Z2T874_9VIBR</name>
<dbReference type="RefSeq" id="WP_164651173.1">
    <property type="nucleotide sequence ID" value="NZ_CP047476.1"/>
</dbReference>
<dbReference type="SUPFAM" id="SSF47729">
    <property type="entry name" value="IHF-like DNA-binding proteins"/>
    <property type="match status" value="1"/>
</dbReference>
<evidence type="ECO:0000313" key="6">
    <source>
        <dbReference type="EMBL" id="QIA66186.1"/>
    </source>
</evidence>
<gene>
    <name evidence="6" type="ORF">GT360_19805</name>
</gene>
<dbReference type="PANTHER" id="PTHR33175">
    <property type="entry name" value="DNA-BINDING PROTEIN HU"/>
    <property type="match status" value="1"/>
</dbReference>
<dbReference type="Proteomes" id="UP000464262">
    <property type="component" value="Chromosome 2"/>
</dbReference>
<dbReference type="InterPro" id="IPR020816">
    <property type="entry name" value="Histone-like_DNA-bd_CS"/>
</dbReference>
<dbReference type="GO" id="GO:0006351">
    <property type="term" value="P:DNA-templated transcription"/>
    <property type="evidence" value="ECO:0007669"/>
    <property type="project" value="UniProtKB-ARBA"/>
</dbReference>
<evidence type="ECO:0000256" key="5">
    <source>
        <dbReference type="RuleBase" id="RU003939"/>
    </source>
</evidence>
<dbReference type="InterPro" id="IPR010992">
    <property type="entry name" value="IHF-like_DNA-bd_dom_sf"/>
</dbReference>
<dbReference type="EMBL" id="CP047476">
    <property type="protein sequence ID" value="QIA66186.1"/>
    <property type="molecule type" value="Genomic_DNA"/>
</dbReference>
<evidence type="ECO:0000256" key="3">
    <source>
        <dbReference type="ARBA" id="ARBA00023067"/>
    </source>
</evidence>
<dbReference type="SMART" id="SM00411">
    <property type="entry name" value="BHL"/>
    <property type="match status" value="1"/>
</dbReference>
<dbReference type="Pfam" id="PF00216">
    <property type="entry name" value="Bac_DNA_binding"/>
    <property type="match status" value="1"/>
</dbReference>
<keyword evidence="4 6" id="KW-0238">DNA-binding</keyword>
<dbReference type="GO" id="GO:1990103">
    <property type="term" value="C:DnaA-HU complex"/>
    <property type="evidence" value="ECO:0007669"/>
    <property type="project" value="UniProtKB-ARBA"/>
</dbReference>
<dbReference type="Gene3D" id="4.10.520.10">
    <property type="entry name" value="IHF-like DNA-binding proteins"/>
    <property type="match status" value="1"/>
</dbReference>
<sequence>MVRVDQRGNTVNKTQLVEKIADNADISKASAGRALDAFIEAVGDTLQSGDQVALVGFGTFSVRTRAARTGRNPKTGEEIQIAEAKVPAFKAGKALKDACN</sequence>
<reference evidence="6 7" key="1">
    <citation type="submission" date="2020-01" db="EMBL/GenBank/DDBJ databases">
        <title>Whole genome and functional gene identification of agarase of Vibrio HN897.</title>
        <authorList>
            <person name="Liu Y."/>
            <person name="Zhao Z."/>
        </authorList>
    </citation>
    <scope>NUCLEOTIDE SEQUENCE [LARGE SCALE GENOMIC DNA]</scope>
    <source>
        <strain evidence="6 7">HN897</strain>
    </source>
</reference>
<dbReference type="KEGG" id="vas:GT360_19805"/>